<organism evidence="1 2">
    <name type="scientific">Dimargaris verticillata</name>
    <dbReference type="NCBI Taxonomy" id="2761393"/>
    <lineage>
        <taxon>Eukaryota</taxon>
        <taxon>Fungi</taxon>
        <taxon>Fungi incertae sedis</taxon>
        <taxon>Zoopagomycota</taxon>
        <taxon>Kickxellomycotina</taxon>
        <taxon>Dimargaritomycetes</taxon>
        <taxon>Dimargaritales</taxon>
        <taxon>Dimargaritaceae</taxon>
        <taxon>Dimargaris</taxon>
    </lineage>
</organism>
<gene>
    <name evidence="1" type="ORF">H4R34_004876</name>
</gene>
<dbReference type="AlphaFoldDB" id="A0A9W8E7P3"/>
<dbReference type="OrthoDB" id="10379062at2759"/>
<dbReference type="EMBL" id="JANBQB010000717">
    <property type="protein sequence ID" value="KAJ1974026.1"/>
    <property type="molecule type" value="Genomic_DNA"/>
</dbReference>
<proteinExistence type="predicted"/>
<accession>A0A9W8E7P3</accession>
<name>A0A9W8E7P3_9FUNG</name>
<dbReference type="Proteomes" id="UP001151582">
    <property type="component" value="Unassembled WGS sequence"/>
</dbReference>
<reference evidence="1" key="1">
    <citation type="submission" date="2022-07" db="EMBL/GenBank/DDBJ databases">
        <title>Phylogenomic reconstructions and comparative analyses of Kickxellomycotina fungi.</title>
        <authorList>
            <person name="Reynolds N.K."/>
            <person name="Stajich J.E."/>
            <person name="Barry K."/>
            <person name="Grigoriev I.V."/>
            <person name="Crous P."/>
            <person name="Smith M.E."/>
        </authorList>
    </citation>
    <scope>NUCLEOTIDE SEQUENCE</scope>
    <source>
        <strain evidence="1">RSA 567</strain>
    </source>
</reference>
<protein>
    <submittedName>
        <fullName evidence="1">Uncharacterized protein</fullName>
    </submittedName>
</protein>
<comment type="caution">
    <text evidence="1">The sequence shown here is derived from an EMBL/GenBank/DDBJ whole genome shotgun (WGS) entry which is preliminary data.</text>
</comment>
<evidence type="ECO:0000313" key="1">
    <source>
        <dbReference type="EMBL" id="KAJ1974026.1"/>
    </source>
</evidence>
<evidence type="ECO:0000313" key="2">
    <source>
        <dbReference type="Proteomes" id="UP001151582"/>
    </source>
</evidence>
<keyword evidence="2" id="KW-1185">Reference proteome</keyword>
<sequence>MEQLPLVDVAAAARTSKDNYAVVKDVVFGIGMKALQRDYPDVPIGPKEYHDLVRTRDTAGMLPSGQIKTTADLMSPQQLQKWFNYYKPSLCLMLDTLWATFNLLPPDAQTTPLPNPPQTGYPDLFAVYPMTKGNLDERAIDYLQSLGHTDVNRLVEVSTGLVGLANKHYFLDVWQFIRQYFVMIESPGLLEAMGELDQDPLVHVLKTWVGGNDPIWLQHYLIDHMLYFVMPSLIAAYVANFAWPEAKALIDNVLKIERVRTWMGQSVYHHIDYYGFAMFVAAYVTPNEAIVHNFLQTMNQQPNVDAQTMLDCKPLSPRADKINAIFHNVLGKEFRQRGVGECDVFHLKFERTVEFFADEINLQVSIIPVQQQ</sequence>